<evidence type="ECO:0000313" key="6">
    <source>
        <dbReference type="Proteomes" id="UP001223079"/>
    </source>
</evidence>
<evidence type="ECO:0000313" key="5">
    <source>
        <dbReference type="EMBL" id="MDQ0221529.1"/>
    </source>
</evidence>
<reference evidence="5 6" key="1">
    <citation type="submission" date="2023-07" db="EMBL/GenBank/DDBJ databases">
        <title>Genomic Encyclopedia of Type Strains, Phase IV (KMG-IV): sequencing the most valuable type-strain genomes for metagenomic binning, comparative biology and taxonomic classification.</title>
        <authorList>
            <person name="Goeker M."/>
        </authorList>
    </citation>
    <scope>NUCLEOTIDE SEQUENCE [LARGE SCALE GENOMIC DNA]</scope>
    <source>
        <strain evidence="5 6">DSM 105143</strain>
    </source>
</reference>
<proteinExistence type="inferred from homology"/>
<feature type="domain" description="N-acetyltransferase" evidence="4">
    <location>
        <begin position="10"/>
        <end position="172"/>
    </location>
</feature>
<dbReference type="Proteomes" id="UP001223079">
    <property type="component" value="Unassembled WGS sequence"/>
</dbReference>
<dbReference type="InterPro" id="IPR051531">
    <property type="entry name" value="N-acetyltransferase"/>
</dbReference>
<gene>
    <name evidence="5" type="ORF">J2S23_000060</name>
</gene>
<dbReference type="InterPro" id="IPR000182">
    <property type="entry name" value="GNAT_dom"/>
</dbReference>
<keyword evidence="6" id="KW-1185">Reference proteome</keyword>
<dbReference type="Pfam" id="PF13302">
    <property type="entry name" value="Acetyltransf_3"/>
    <property type="match status" value="1"/>
</dbReference>
<dbReference type="PROSITE" id="PS51186">
    <property type="entry name" value="GNAT"/>
    <property type="match status" value="1"/>
</dbReference>
<dbReference type="EMBL" id="JAUSTM010000001">
    <property type="protein sequence ID" value="MDQ0221529.1"/>
    <property type="molecule type" value="Genomic_DNA"/>
</dbReference>
<keyword evidence="1" id="KW-0808">Transferase</keyword>
<keyword evidence="2" id="KW-0012">Acyltransferase</keyword>
<evidence type="ECO:0000256" key="1">
    <source>
        <dbReference type="ARBA" id="ARBA00022679"/>
    </source>
</evidence>
<dbReference type="Gene3D" id="3.40.630.30">
    <property type="match status" value="1"/>
</dbReference>
<dbReference type="RefSeq" id="WP_307120769.1">
    <property type="nucleotide sequence ID" value="NZ_JAUSTM010000001.1"/>
</dbReference>
<sequence length="185" mass="21011">MNSRLETERLLLRPLTVEDAPAIFGYVSLAEVARLSGLPVATSTAAVQDQLRQRIADAQMGAYPVIYAILFKETNRLIGTIGFTRRLHETCLVIGYSLHPDYWGQGLMVEAGKAFVQEAFASLSIDTIELYTYAFNHQSRRIAEKLGFQQERLYPHDKKVDGHTVHIAQYALAREEWEKRNKEKA</sequence>
<dbReference type="InterPro" id="IPR016181">
    <property type="entry name" value="Acyl_CoA_acyltransferase"/>
</dbReference>
<protein>
    <submittedName>
        <fullName evidence="5">RimJ/RimL family protein N-acetyltransferase</fullName>
    </submittedName>
</protein>
<dbReference type="PANTHER" id="PTHR43792:SF8">
    <property type="entry name" value="[RIBOSOMAL PROTEIN US5]-ALANINE N-ACETYLTRANSFERASE"/>
    <property type="match status" value="1"/>
</dbReference>
<comment type="similarity">
    <text evidence="3">Belongs to the acetyltransferase family. RimJ subfamily.</text>
</comment>
<evidence type="ECO:0000256" key="2">
    <source>
        <dbReference type="ARBA" id="ARBA00023315"/>
    </source>
</evidence>
<dbReference type="PANTHER" id="PTHR43792">
    <property type="entry name" value="GNAT FAMILY, PUTATIVE (AFU_ORTHOLOGUE AFUA_3G00765)-RELATED-RELATED"/>
    <property type="match status" value="1"/>
</dbReference>
<evidence type="ECO:0000256" key="3">
    <source>
        <dbReference type="ARBA" id="ARBA00038502"/>
    </source>
</evidence>
<accession>A0ABT9YNF5</accession>
<dbReference type="SUPFAM" id="SSF55729">
    <property type="entry name" value="Acyl-CoA N-acyltransferases (Nat)"/>
    <property type="match status" value="1"/>
</dbReference>
<comment type="caution">
    <text evidence="5">The sequence shown here is derived from an EMBL/GenBank/DDBJ whole genome shotgun (WGS) entry which is preliminary data.</text>
</comment>
<organism evidence="5 6">
    <name type="scientific">Streptococcus moroccensis</name>
    <dbReference type="NCBI Taxonomy" id="1451356"/>
    <lineage>
        <taxon>Bacteria</taxon>
        <taxon>Bacillati</taxon>
        <taxon>Bacillota</taxon>
        <taxon>Bacilli</taxon>
        <taxon>Lactobacillales</taxon>
        <taxon>Streptococcaceae</taxon>
        <taxon>Streptococcus</taxon>
    </lineage>
</organism>
<name>A0ABT9YNF5_9STRE</name>
<evidence type="ECO:0000259" key="4">
    <source>
        <dbReference type="PROSITE" id="PS51186"/>
    </source>
</evidence>